<evidence type="ECO:0000313" key="17">
    <source>
        <dbReference type="Proteomes" id="UP000050790"/>
    </source>
</evidence>
<feature type="region of interest" description="Disordered" evidence="16">
    <location>
        <begin position="97"/>
        <end position="139"/>
    </location>
</feature>
<evidence type="ECO:0000256" key="8">
    <source>
        <dbReference type="ARBA" id="ARBA00022737"/>
    </source>
</evidence>
<dbReference type="FunFam" id="1.10.220.10:FF:000002">
    <property type="entry name" value="Annexin"/>
    <property type="match status" value="1"/>
</dbReference>
<dbReference type="GO" id="GO:0001786">
    <property type="term" value="F:phosphatidylserine binding"/>
    <property type="evidence" value="ECO:0007669"/>
    <property type="project" value="TreeGrafter"/>
</dbReference>
<dbReference type="Pfam" id="PF00191">
    <property type="entry name" value="Annexin"/>
    <property type="match status" value="4"/>
</dbReference>
<dbReference type="AlphaFoldDB" id="A0AA85AA18"/>
<keyword evidence="8 15" id="KW-0677">Repeat</keyword>
<evidence type="ECO:0000256" key="1">
    <source>
        <dbReference type="ARBA" id="ARBA00004340"/>
    </source>
</evidence>
<evidence type="ECO:0000256" key="4">
    <source>
        <dbReference type="ARBA" id="ARBA00011738"/>
    </source>
</evidence>
<dbReference type="FunFam" id="1.10.220.10:FF:000001">
    <property type="entry name" value="Annexin"/>
    <property type="match status" value="1"/>
</dbReference>
<dbReference type="SMART" id="SM00335">
    <property type="entry name" value="ANX"/>
    <property type="match status" value="4"/>
</dbReference>
<comment type="function">
    <text evidence="13">Involved in reproduction of the worm. Involved in host-parasite interaction. Delivered into the host cell by means of parasite exosomes. Binds to acidic phospholipid membranes in a calcium-dependent manner in vitro. Causes aggregation of liposomes in the presence of calcium, but not in its absence. Likely to promote membrane fusion. May provide structural integrity within the tegument.</text>
</comment>
<comment type="subunit">
    <text evidence="4">Homodimer.</text>
</comment>
<evidence type="ECO:0000256" key="9">
    <source>
        <dbReference type="ARBA" id="ARBA00022837"/>
    </source>
</evidence>
<dbReference type="PRINTS" id="PR00196">
    <property type="entry name" value="ANNEXIN"/>
</dbReference>
<dbReference type="GO" id="GO:0005737">
    <property type="term" value="C:cytoplasm"/>
    <property type="evidence" value="ECO:0007669"/>
    <property type="project" value="TreeGrafter"/>
</dbReference>
<dbReference type="GO" id="GO:0012506">
    <property type="term" value="C:vesicle membrane"/>
    <property type="evidence" value="ECO:0007669"/>
    <property type="project" value="TreeGrafter"/>
</dbReference>
<keyword evidence="5" id="KW-0964">Secreted</keyword>
<dbReference type="InterPro" id="IPR018252">
    <property type="entry name" value="Annexin_repeat_CS"/>
</dbReference>
<feature type="compositionally biased region" description="Polar residues" evidence="16">
    <location>
        <begin position="1"/>
        <end position="17"/>
    </location>
</feature>
<dbReference type="PROSITE" id="PS00223">
    <property type="entry name" value="ANNEXIN_1"/>
    <property type="match status" value="1"/>
</dbReference>
<evidence type="ECO:0000313" key="18">
    <source>
        <dbReference type="WBParaSite" id="SMRG1_73100.1"/>
    </source>
</evidence>
<reference evidence="18" key="1">
    <citation type="submission" date="2023-11" db="UniProtKB">
        <authorList>
            <consortium name="WormBaseParasite"/>
        </authorList>
    </citation>
    <scope>IDENTIFICATION</scope>
</reference>
<feature type="region of interest" description="Disordered" evidence="16">
    <location>
        <begin position="1"/>
        <end position="55"/>
    </location>
</feature>
<evidence type="ECO:0000256" key="14">
    <source>
        <dbReference type="ARBA" id="ARBA00060393"/>
    </source>
</evidence>
<dbReference type="Proteomes" id="UP000050790">
    <property type="component" value="Unassembled WGS sequence"/>
</dbReference>
<evidence type="ECO:0000256" key="10">
    <source>
        <dbReference type="ARBA" id="ARBA00023216"/>
    </source>
</evidence>
<keyword evidence="9 15" id="KW-0106">Calcium</keyword>
<comment type="similarity">
    <text evidence="3 15">Belongs to the annexin family.</text>
</comment>
<dbReference type="InterPro" id="IPR018502">
    <property type="entry name" value="Annexin_repeat"/>
</dbReference>
<accession>A0AA85AA18</accession>
<dbReference type="GO" id="GO:0043657">
    <property type="term" value="C:host cell"/>
    <property type="evidence" value="ECO:0007669"/>
    <property type="project" value="UniProtKB-SubCell"/>
</dbReference>
<feature type="compositionally biased region" description="Polar residues" evidence="16">
    <location>
        <begin position="112"/>
        <end position="139"/>
    </location>
</feature>
<dbReference type="Gene3D" id="1.10.220.10">
    <property type="entry name" value="Annexin"/>
    <property type="match status" value="4"/>
</dbReference>
<comment type="function">
    <text evidence="12">Calcium/phospholipid-binding protein which promotes membrane fusion and is involved in exocytosis.</text>
</comment>
<keyword evidence="10 15" id="KW-0041">Annexin</keyword>
<name>A0AA85AA18_9TREM</name>
<evidence type="ECO:0000256" key="2">
    <source>
        <dbReference type="ARBA" id="ARBA00004550"/>
    </source>
</evidence>
<dbReference type="InterPro" id="IPR037104">
    <property type="entry name" value="Annexin_sf"/>
</dbReference>
<evidence type="ECO:0000256" key="6">
    <source>
        <dbReference type="ARBA" id="ARBA00022553"/>
    </source>
</evidence>
<dbReference type="GO" id="GO:0005509">
    <property type="term" value="F:calcium ion binding"/>
    <property type="evidence" value="ECO:0007669"/>
    <property type="project" value="InterPro"/>
</dbReference>
<feature type="compositionally biased region" description="Low complexity" evidence="16">
    <location>
        <begin position="41"/>
        <end position="55"/>
    </location>
</feature>
<dbReference type="PANTHER" id="PTHR10502">
    <property type="entry name" value="ANNEXIN"/>
    <property type="match status" value="1"/>
</dbReference>
<dbReference type="FunFam" id="1.10.220.10:FF:000003">
    <property type="entry name" value="Annexin"/>
    <property type="match status" value="1"/>
</dbReference>
<evidence type="ECO:0000256" key="15">
    <source>
        <dbReference type="RuleBase" id="RU003540"/>
    </source>
</evidence>
<evidence type="ECO:0000256" key="12">
    <source>
        <dbReference type="ARBA" id="ARBA00037210"/>
    </source>
</evidence>
<evidence type="ECO:0000256" key="3">
    <source>
        <dbReference type="ARBA" id="ARBA00007831"/>
    </source>
</evidence>
<dbReference type="FunFam" id="1.10.220.10:FF:000005">
    <property type="entry name" value="Annexin"/>
    <property type="match status" value="1"/>
</dbReference>
<dbReference type="GO" id="GO:0005544">
    <property type="term" value="F:calcium-dependent phospholipid binding"/>
    <property type="evidence" value="ECO:0007669"/>
    <property type="project" value="UniProtKB-KW"/>
</dbReference>
<evidence type="ECO:0000256" key="11">
    <source>
        <dbReference type="ARBA" id="ARBA00023302"/>
    </source>
</evidence>
<sequence length="548" mass="60438">MDPNISDLSAWNIRNPQQPNPGYPDMSSVGYPGMTPGGYPGYPDSSGGLSSSNTSTYPGMSSGGYSDLPSGGFANLNTTGYPAPMMSGFDGQSGANFNNKPFGAPSGYPDQRLNNPTAPFSSQQGYTNPSYGNNPSATSYLPGTTSFDIDYSRQMQSPYISGNPNSQNLQTNYCPTMPPSGGSSFGSNPVNTNQGSVYPMFNDFPTPISSQSNEFSVSSRVYGFAESAPHEDIMEPTLKAAPNFCVERDCERLKKAMAGLGANEKEVIEVMGHRSVDQRVAIVQKYKSMYGKDLFAKFKSELHSHLEDCVIALCYSPAEFDAIELRRAMRGAGTDEDALIEILCSRTNEQIKRIKDIYPKLLNGRNLEKDVDNDTTHHFKRICIALLQANRDESTFVDTNLARRDAEDLYRAGEQKIGTDESKFIHILVTRSYAHLRAVFNEYTSLGKRNMEDALKSEMHGHTLSALLSIVRCIQNKPRYFAMKLLKAMKGAGTDDRTLIRIIVSRCEVDMGQIKKEFHGLKGKTLEACIHDETSRDYRRLLLALIGA</sequence>
<dbReference type="GO" id="GO:0005886">
    <property type="term" value="C:plasma membrane"/>
    <property type="evidence" value="ECO:0007669"/>
    <property type="project" value="TreeGrafter"/>
</dbReference>
<dbReference type="SUPFAM" id="SSF47874">
    <property type="entry name" value="Annexin"/>
    <property type="match status" value="1"/>
</dbReference>
<dbReference type="InterPro" id="IPR001464">
    <property type="entry name" value="Annexin"/>
</dbReference>
<evidence type="ECO:0000256" key="13">
    <source>
        <dbReference type="ARBA" id="ARBA00059330"/>
    </source>
</evidence>
<dbReference type="PROSITE" id="PS51897">
    <property type="entry name" value="ANNEXIN_2"/>
    <property type="match status" value="4"/>
</dbReference>
<keyword evidence="11 15" id="KW-0111">Calcium/phospholipid-binding</keyword>
<protein>
    <recommendedName>
        <fullName evidence="15">Annexin</fullName>
    </recommendedName>
</protein>
<keyword evidence="7" id="KW-0479">Metal-binding</keyword>
<dbReference type="GO" id="GO:0005634">
    <property type="term" value="C:nucleus"/>
    <property type="evidence" value="ECO:0007669"/>
    <property type="project" value="TreeGrafter"/>
</dbReference>
<dbReference type="PANTHER" id="PTHR10502:SF239">
    <property type="entry name" value="ANNEXIN A7"/>
    <property type="match status" value="1"/>
</dbReference>
<comment type="subcellular location">
    <subcellularLocation>
        <location evidence="1">Host cell</location>
    </subcellularLocation>
    <subcellularLocation>
        <location evidence="2">Secreted</location>
        <location evidence="2">Extracellular exosome</location>
    </subcellularLocation>
    <subcellularLocation>
        <location evidence="14">Tegument</location>
    </subcellularLocation>
</comment>
<keyword evidence="6" id="KW-0597">Phosphoprotein</keyword>
<proteinExistence type="inferred from homology"/>
<comment type="domain">
    <text evidence="15">A pair of annexin repeats may form one binding site for calcium and phospholipid.</text>
</comment>
<dbReference type="WBParaSite" id="SMRG1_73100.1">
    <property type="protein sequence ID" value="SMRG1_73100.1"/>
    <property type="gene ID" value="SMRG1_73100"/>
</dbReference>
<evidence type="ECO:0000256" key="7">
    <source>
        <dbReference type="ARBA" id="ARBA00022723"/>
    </source>
</evidence>
<evidence type="ECO:0000256" key="5">
    <source>
        <dbReference type="ARBA" id="ARBA00022525"/>
    </source>
</evidence>
<evidence type="ECO:0000256" key="16">
    <source>
        <dbReference type="SAM" id="MobiDB-lite"/>
    </source>
</evidence>
<organism evidence="17 18">
    <name type="scientific">Schistosoma margrebowiei</name>
    <dbReference type="NCBI Taxonomy" id="48269"/>
    <lineage>
        <taxon>Eukaryota</taxon>
        <taxon>Metazoa</taxon>
        <taxon>Spiralia</taxon>
        <taxon>Lophotrochozoa</taxon>
        <taxon>Platyhelminthes</taxon>
        <taxon>Trematoda</taxon>
        <taxon>Digenea</taxon>
        <taxon>Strigeidida</taxon>
        <taxon>Schistosomatoidea</taxon>
        <taxon>Schistosomatidae</taxon>
        <taxon>Schistosoma</taxon>
    </lineage>
</organism>
<dbReference type="GO" id="GO:0005576">
    <property type="term" value="C:extracellular region"/>
    <property type="evidence" value="ECO:0007669"/>
    <property type="project" value="UniProtKB-SubCell"/>
</dbReference>